<dbReference type="GO" id="GO:0051539">
    <property type="term" value="F:4 iron, 4 sulfur cluster binding"/>
    <property type="evidence" value="ECO:0007669"/>
    <property type="project" value="UniProtKB-KW"/>
</dbReference>
<dbReference type="OrthoDB" id="437331at2759"/>
<feature type="region of interest" description="Disordered" evidence="20">
    <location>
        <begin position="49"/>
        <end position="90"/>
    </location>
</feature>
<keyword evidence="6" id="KW-0813">Transport</keyword>
<keyword evidence="9" id="KW-0808">Transferase</keyword>
<dbReference type="GO" id="GO:0016301">
    <property type="term" value="F:kinase activity"/>
    <property type="evidence" value="ECO:0007669"/>
    <property type="project" value="UniProtKB-KW"/>
</dbReference>
<feature type="compositionally biased region" description="Low complexity" evidence="20">
    <location>
        <begin position="49"/>
        <end position="86"/>
    </location>
</feature>
<evidence type="ECO:0000256" key="3">
    <source>
        <dbReference type="ARBA" id="ARBA00002819"/>
    </source>
</evidence>
<keyword evidence="15" id="KW-0408">Iron</keyword>
<evidence type="ECO:0000256" key="12">
    <source>
        <dbReference type="ARBA" id="ARBA00022827"/>
    </source>
</evidence>
<dbReference type="EC" id="1.5.5.1" evidence="5"/>
<comment type="function">
    <text evidence="3">Accepts electrons from ETF and reduces ubiquinone.</text>
</comment>
<evidence type="ECO:0000256" key="20">
    <source>
        <dbReference type="SAM" id="MobiDB-lite"/>
    </source>
</evidence>
<feature type="region of interest" description="Disordered" evidence="20">
    <location>
        <begin position="372"/>
        <end position="451"/>
    </location>
</feature>
<evidence type="ECO:0000256" key="7">
    <source>
        <dbReference type="ARBA" id="ARBA00022485"/>
    </source>
</evidence>
<feature type="compositionally biased region" description="Polar residues" evidence="20">
    <location>
        <begin position="510"/>
        <end position="528"/>
    </location>
</feature>
<feature type="compositionally biased region" description="Low complexity" evidence="20">
    <location>
        <begin position="584"/>
        <end position="598"/>
    </location>
</feature>
<dbReference type="Gene3D" id="3.30.470.160">
    <property type="entry name" value="Inositol polyphosphate kinase"/>
    <property type="match status" value="1"/>
</dbReference>
<keyword evidence="7" id="KW-0004">4Fe-4S</keyword>
<evidence type="ECO:0000256" key="18">
    <source>
        <dbReference type="ARBA" id="ARBA00032754"/>
    </source>
</evidence>
<dbReference type="GO" id="GO:0046872">
    <property type="term" value="F:metal ion binding"/>
    <property type="evidence" value="ECO:0007669"/>
    <property type="project" value="UniProtKB-KW"/>
</dbReference>
<evidence type="ECO:0000256" key="2">
    <source>
        <dbReference type="ARBA" id="ARBA00001974"/>
    </source>
</evidence>
<evidence type="ECO:0000256" key="9">
    <source>
        <dbReference type="ARBA" id="ARBA00022679"/>
    </source>
</evidence>
<dbReference type="EMBL" id="GL883025">
    <property type="protein sequence ID" value="EGG16061.1"/>
    <property type="molecule type" value="Genomic_DNA"/>
</dbReference>
<evidence type="ECO:0000256" key="19">
    <source>
        <dbReference type="ARBA" id="ARBA00052682"/>
    </source>
</evidence>
<dbReference type="SUPFAM" id="SSF54373">
    <property type="entry name" value="FAD-linked reductases, C-terminal domain"/>
    <property type="match status" value="1"/>
</dbReference>
<evidence type="ECO:0000259" key="22">
    <source>
        <dbReference type="Pfam" id="PF21162"/>
    </source>
</evidence>
<feature type="domain" description="ETF-QO/FixX C-terminal" evidence="21">
    <location>
        <begin position="1114"/>
        <end position="1216"/>
    </location>
</feature>
<keyword evidence="17" id="KW-0830">Ubiquinone</keyword>
<comment type="similarity">
    <text evidence="4">Belongs to the inositol phosphokinase (IPK) family.</text>
</comment>
<dbReference type="SUPFAM" id="SSF56104">
    <property type="entry name" value="SAICAR synthase-like"/>
    <property type="match status" value="1"/>
</dbReference>
<evidence type="ECO:0000256" key="14">
    <source>
        <dbReference type="ARBA" id="ARBA00023002"/>
    </source>
</evidence>
<keyword evidence="24" id="KW-1185">Reference proteome</keyword>
<comment type="cofactor">
    <cofactor evidence="2">
        <name>FAD</name>
        <dbReference type="ChEBI" id="CHEBI:57692"/>
    </cofactor>
</comment>
<keyword evidence="13" id="KW-0249">Electron transport</keyword>
<comment type="cofactor">
    <cofactor evidence="1">
        <name>[4Fe-4S] cluster</name>
        <dbReference type="ChEBI" id="CHEBI:49883"/>
    </cofactor>
</comment>
<organism evidence="23 24">
    <name type="scientific">Cavenderia fasciculata</name>
    <name type="common">Slime mold</name>
    <name type="synonym">Dictyostelium fasciculatum</name>
    <dbReference type="NCBI Taxonomy" id="261658"/>
    <lineage>
        <taxon>Eukaryota</taxon>
        <taxon>Amoebozoa</taxon>
        <taxon>Evosea</taxon>
        <taxon>Eumycetozoa</taxon>
        <taxon>Dictyostelia</taxon>
        <taxon>Acytosteliales</taxon>
        <taxon>Cavenderiaceae</taxon>
        <taxon>Cavenderia</taxon>
    </lineage>
</organism>
<proteinExistence type="inferred from homology"/>
<dbReference type="SUPFAM" id="SSF51905">
    <property type="entry name" value="FAD/NAD(P)-binding domain"/>
    <property type="match status" value="1"/>
</dbReference>
<dbReference type="AlphaFoldDB" id="F4Q8G1"/>
<keyword evidence="10" id="KW-0479">Metal-binding</keyword>
<feature type="compositionally biased region" description="Basic and acidic residues" evidence="20">
    <location>
        <begin position="415"/>
        <end position="426"/>
    </location>
</feature>
<feature type="compositionally biased region" description="Low complexity" evidence="20">
    <location>
        <begin position="372"/>
        <end position="396"/>
    </location>
</feature>
<dbReference type="Gene3D" id="3.30.70.20">
    <property type="match status" value="1"/>
</dbReference>
<dbReference type="Gene3D" id="3.30.9.90">
    <property type="match status" value="1"/>
</dbReference>
<evidence type="ECO:0000259" key="21">
    <source>
        <dbReference type="Pfam" id="PF05187"/>
    </source>
</evidence>
<dbReference type="InterPro" id="IPR005522">
    <property type="entry name" value="IPK"/>
</dbReference>
<dbReference type="STRING" id="1054147.F4Q8G1"/>
<name>F4Q8G1_CACFS</name>
<keyword evidence="12" id="KW-0274">FAD</keyword>
<keyword evidence="16" id="KW-0411">Iron-sulfur</keyword>
<keyword evidence="8" id="KW-0285">Flavoprotein</keyword>
<evidence type="ECO:0000256" key="8">
    <source>
        <dbReference type="ARBA" id="ARBA00022630"/>
    </source>
</evidence>
<dbReference type="InterPro" id="IPR049398">
    <property type="entry name" value="ETF-QO/FixC_UQ-bd"/>
</dbReference>
<evidence type="ECO:0000256" key="4">
    <source>
        <dbReference type="ARBA" id="ARBA00007374"/>
    </source>
</evidence>
<feature type="compositionally biased region" description="Polar residues" evidence="20">
    <location>
        <begin position="599"/>
        <end position="612"/>
    </location>
</feature>
<feature type="compositionally biased region" description="Acidic residues" evidence="20">
    <location>
        <begin position="404"/>
        <end position="414"/>
    </location>
</feature>
<evidence type="ECO:0000256" key="17">
    <source>
        <dbReference type="ARBA" id="ARBA00023075"/>
    </source>
</evidence>
<dbReference type="GO" id="GO:0032958">
    <property type="term" value="P:inositol phosphate biosynthetic process"/>
    <property type="evidence" value="ECO:0007669"/>
    <property type="project" value="InterPro"/>
</dbReference>
<sequence length="1219" mass="135747">MKQNIIQQQQQQQQQQQLFYSGCSINPKKDGWMDGRADPEQMADEIQFNNNNNNTKNIYSNNSSSPLLNSSSSSRCSISSNNNVNNQEEEEIINNNNVQDGNGEEMILEQFSNQVGGHCAILSIHGKICKPMIPREHQFYRRMSTSGSRLLSFIPSFHGIAHILKTEQPPLPQQQQQQIDQQQSNNTTINSIYVNSPSSQLFRTFSKQKKKTTKHPINTTQQYILLEDLTKKYSRPSIIDIKMGTRQKGAICQSTTSTTLGIRICGIRIYCSDINANIIYDRFYGRTLNQETLASTLSHFFYGSNNYRVEETTDIINCIIEKLENIKEIILCKDFPFKLYSSSLLLIYEGLNQNNNNNKLFNNSLYSEDISSSSSSSSSDSISISSEVDSSCDIDSNVSTLSDLESDDDDDDEARVERGEGRRDSSAGDDVELSAAHQNNQKFTTTTTKTTTTTTTTLTAENDVKLIDFAHAIEENEENQDSLEDDGYIFGITNLINILVNIIKDKTMEQQQQQSSLTRHNDNNHVGGSSTSSSASSSINTSPSSSTHSLHNYNININNNGNHNQKRMDSQQHNGFDSSHDHSSSSTNTTPSTSPNTSGNMLSLTTPSSSSHAVEIQGRRRKMLRFQRVLNNNNISKTVLNSFIKPSTTTVYYNNNRGFSTSSSNEDLGPRDSDQFDVVIVGAGPSGLSAAIRIKQLCQEQGKDLRVCVVEKGAEVGSHILSGAVLQPTALDELIPDWKEKGAPLNTPVKEDAFYFLTESNKIRLPTPRLLHNEGNYIVSMGNVVRWLGQQAEEMGVEIYPGFAASEVLYKEDGSVDGIATSDVGIGKDGKPTSHFTRGMELRAPLTLFAEGCRGSLTKTLFSKFDLRDDCDVQTFGLGIKELWQVKPEVFQAGKVVHTLGHPLSTDTYGGSFMYHMEDNLVSIGLVVGLDYENPYLNPYQEFQRMKQHPVFRSVLEGGQCIQYGARTINEGGLQSIPKLIFPGGALIGCTAGFVNVPKIKGNHNAMKTGMLAAEAAFESLIKQKEEEESNKAIVLENYPEKLKKSWVWSDLKEVKNIRPSFHWGFLPGLIYSALEMYIFRGNAPWTLSHGKPDHQRTKPASESTKITYPKPDGLVTFDLMTSVSRSGTNHEENQPAHLKVRDYKVAERVNRDIYDGPEGRFCPAGVYEWVEKDGQKDKQLQINAQNCVHCKTCDIKDPTQNIDFTVPEGTGGPQYGSM</sequence>
<dbReference type="FunFam" id="3.30.70.20:FF:000012">
    <property type="entry name" value="Electron transfer flavoprotein-ubiquinone oxidoreductase, mitochondrial"/>
    <property type="match status" value="1"/>
</dbReference>
<dbReference type="SUPFAM" id="SSF54862">
    <property type="entry name" value="4Fe-4S ferredoxins"/>
    <property type="match status" value="1"/>
</dbReference>
<evidence type="ECO:0000256" key="11">
    <source>
        <dbReference type="ARBA" id="ARBA00022777"/>
    </source>
</evidence>
<dbReference type="InterPro" id="IPR038286">
    <property type="entry name" value="IPK_sf"/>
</dbReference>
<evidence type="ECO:0000256" key="15">
    <source>
        <dbReference type="ARBA" id="ARBA00023004"/>
    </source>
</evidence>
<evidence type="ECO:0000256" key="13">
    <source>
        <dbReference type="ARBA" id="ARBA00022982"/>
    </source>
</evidence>
<dbReference type="PANTHER" id="PTHR10617">
    <property type="entry name" value="ELECTRON TRANSFER FLAVOPROTEIN-UBIQUINONE OXIDOREDUCTASE"/>
    <property type="match status" value="1"/>
</dbReference>
<feature type="region of interest" description="Disordered" evidence="20">
    <location>
        <begin position="510"/>
        <end position="618"/>
    </location>
</feature>
<evidence type="ECO:0000256" key="10">
    <source>
        <dbReference type="ARBA" id="ARBA00022723"/>
    </source>
</evidence>
<feature type="compositionally biased region" description="Low complexity" evidence="20">
    <location>
        <begin position="529"/>
        <end position="563"/>
    </location>
</feature>
<protein>
    <recommendedName>
        <fullName evidence="5">electron-transferring-flavoprotein dehydrogenase</fullName>
        <ecNumber evidence="5">1.5.5.1</ecNumber>
    </recommendedName>
    <alternativeName>
        <fullName evidence="18">Electron-transferring-flavoprotein dehydrogenase</fullName>
    </alternativeName>
</protein>
<evidence type="ECO:0000256" key="16">
    <source>
        <dbReference type="ARBA" id="ARBA00023014"/>
    </source>
</evidence>
<feature type="domain" description="ETF-QO/FixC ubiquinone-binding" evidence="22">
    <location>
        <begin position="876"/>
        <end position="969"/>
    </location>
</feature>
<dbReference type="Gene3D" id="3.50.50.60">
    <property type="entry name" value="FAD/NAD(P)-binding domain"/>
    <property type="match status" value="1"/>
</dbReference>
<dbReference type="KEGG" id="dfa:DFA_09733"/>
<dbReference type="Proteomes" id="UP000007797">
    <property type="component" value="Unassembled WGS sequence"/>
</dbReference>
<dbReference type="GO" id="GO:0005743">
    <property type="term" value="C:mitochondrial inner membrane"/>
    <property type="evidence" value="ECO:0007669"/>
    <property type="project" value="TreeGrafter"/>
</dbReference>
<comment type="catalytic activity">
    <reaction evidence="19">
        <text>a ubiquinone + reduced [electron-transfer flavoprotein] = a ubiquinol + oxidized [electron-transfer flavoprotein] + H(+)</text>
        <dbReference type="Rhea" id="RHEA:24052"/>
        <dbReference type="Rhea" id="RHEA-COMP:9565"/>
        <dbReference type="Rhea" id="RHEA-COMP:9566"/>
        <dbReference type="Rhea" id="RHEA-COMP:10685"/>
        <dbReference type="Rhea" id="RHEA-COMP:10686"/>
        <dbReference type="ChEBI" id="CHEBI:15378"/>
        <dbReference type="ChEBI" id="CHEBI:16389"/>
        <dbReference type="ChEBI" id="CHEBI:17976"/>
        <dbReference type="ChEBI" id="CHEBI:57692"/>
        <dbReference type="ChEBI" id="CHEBI:58307"/>
        <dbReference type="EC" id="1.5.5.1"/>
    </reaction>
</comment>
<evidence type="ECO:0000256" key="1">
    <source>
        <dbReference type="ARBA" id="ARBA00001966"/>
    </source>
</evidence>
<dbReference type="RefSeq" id="XP_004352386.1">
    <property type="nucleotide sequence ID" value="XM_004352334.1"/>
</dbReference>
<evidence type="ECO:0000256" key="5">
    <source>
        <dbReference type="ARBA" id="ARBA00012696"/>
    </source>
</evidence>
<keyword evidence="11" id="KW-0418">Kinase</keyword>
<dbReference type="Pfam" id="PF03770">
    <property type="entry name" value="IPK"/>
    <property type="match status" value="1"/>
</dbReference>
<dbReference type="GeneID" id="14867827"/>
<evidence type="ECO:0000313" key="23">
    <source>
        <dbReference type="EMBL" id="EGG16061.1"/>
    </source>
</evidence>
<evidence type="ECO:0000313" key="24">
    <source>
        <dbReference type="Proteomes" id="UP000007797"/>
    </source>
</evidence>
<dbReference type="InterPro" id="IPR036188">
    <property type="entry name" value="FAD/NAD-bd_sf"/>
</dbReference>
<gene>
    <name evidence="23" type="primary">etfdh</name>
    <name evidence="23" type="ORF">DFA_09733</name>
</gene>
<dbReference type="InterPro" id="IPR040156">
    <property type="entry name" value="ETF-QO"/>
</dbReference>
<dbReference type="PANTHER" id="PTHR10617:SF107">
    <property type="entry name" value="ELECTRON TRANSFER FLAVOPROTEIN-UBIQUINONE OXIDOREDUCTASE, MITOCHONDRIAL"/>
    <property type="match status" value="1"/>
</dbReference>
<keyword evidence="14" id="KW-0560">Oxidoreductase</keyword>
<dbReference type="Pfam" id="PF21162">
    <property type="entry name" value="ETFQO_UQ-bd"/>
    <property type="match status" value="1"/>
</dbReference>
<dbReference type="Pfam" id="PF05187">
    <property type="entry name" value="Fer4_ETF_QO"/>
    <property type="match status" value="1"/>
</dbReference>
<evidence type="ECO:0000256" key="6">
    <source>
        <dbReference type="ARBA" id="ARBA00022448"/>
    </source>
</evidence>
<dbReference type="GO" id="GO:0004174">
    <property type="term" value="F:electron-transferring-flavoprotein dehydrogenase activity"/>
    <property type="evidence" value="ECO:0007669"/>
    <property type="project" value="UniProtKB-EC"/>
</dbReference>
<dbReference type="InterPro" id="IPR007859">
    <property type="entry name" value="ETF-QO/FixX_C"/>
</dbReference>
<accession>F4Q8G1</accession>
<reference evidence="24" key="1">
    <citation type="journal article" date="2011" name="Genome Res.">
        <title>Phylogeny-wide analysis of social amoeba genomes highlights ancient origins for complex intercellular communication.</title>
        <authorList>
            <person name="Heidel A.J."/>
            <person name="Lawal H.M."/>
            <person name="Felder M."/>
            <person name="Schilde C."/>
            <person name="Helps N.R."/>
            <person name="Tunggal B."/>
            <person name="Rivero F."/>
            <person name="John U."/>
            <person name="Schleicher M."/>
            <person name="Eichinger L."/>
            <person name="Platzer M."/>
            <person name="Noegel A.A."/>
            <person name="Schaap P."/>
            <person name="Gloeckner G."/>
        </authorList>
    </citation>
    <scope>NUCLEOTIDE SEQUENCE [LARGE SCALE GENOMIC DNA]</scope>
    <source>
        <strain evidence="24">SH3</strain>
    </source>
</reference>
<dbReference type="Pfam" id="PF13450">
    <property type="entry name" value="NAD_binding_8"/>
    <property type="match status" value="1"/>
</dbReference>